<dbReference type="InterPro" id="IPR016024">
    <property type="entry name" value="ARM-type_fold"/>
</dbReference>
<dbReference type="InterPro" id="IPR009374">
    <property type="entry name" value="eIF3k"/>
</dbReference>
<reference evidence="3" key="1">
    <citation type="journal article" date="2020" name="Fungal Divers.">
        <title>Resolving the Mortierellaceae phylogeny through synthesis of multi-gene phylogenetics and phylogenomics.</title>
        <authorList>
            <person name="Vandepol N."/>
            <person name="Liber J."/>
            <person name="Desiro A."/>
            <person name="Na H."/>
            <person name="Kennedy M."/>
            <person name="Barry K."/>
            <person name="Grigoriev I.V."/>
            <person name="Miller A.N."/>
            <person name="O'Donnell K."/>
            <person name="Stajich J.E."/>
            <person name="Bonito G."/>
        </authorList>
    </citation>
    <scope>NUCLEOTIDE SEQUENCE</scope>
    <source>
        <strain evidence="3">NVP60</strain>
    </source>
</reference>
<dbReference type="Gene3D" id="1.10.10.10">
    <property type="entry name" value="Winged helix-like DNA-binding domain superfamily/Winged helix DNA-binding domain"/>
    <property type="match status" value="1"/>
</dbReference>
<dbReference type="PANTHER" id="PTHR13022:SF0">
    <property type="entry name" value="EUKARYOTIC TRANSLATION INITIATION FACTOR 3 SUBUNIT K"/>
    <property type="match status" value="1"/>
</dbReference>
<comment type="subunit">
    <text evidence="1">Component of the eukaryotic translation initiation factor 3 (eIF-3) complex.</text>
</comment>
<name>A0A9P6UP87_9FUNG</name>
<sequence>MARVSNTPASRPEVIQSLIDGVDRYNPDNVSILEEYLATQCTNKEYQFNAHLTNDQVVNNILVKALTTLPEPDFNLCLYLLNEQMVTEEPVVRLIALQDLIEQARFADFWKLYEGDDIYKELTAEVLGFEDSIRANIAGAVAMTFQSIEADNLGAYLHLKGQALADFIKAQGWTESNGVVAIPVNKDNEAKTTVLTENIKFEQLTKVIGHSNDA</sequence>
<evidence type="ECO:0000256" key="1">
    <source>
        <dbReference type="HAMAP-Rule" id="MF_03010"/>
    </source>
</evidence>
<gene>
    <name evidence="3" type="ORF">BGZ97_008843</name>
</gene>
<dbReference type="SUPFAM" id="SSF46785">
    <property type="entry name" value="Winged helix' DNA-binding domain"/>
    <property type="match status" value="1"/>
</dbReference>
<protein>
    <recommendedName>
        <fullName evidence="1">Eukaryotic translation initiation factor 3 subunit K</fullName>
        <shortName evidence="1">eIF3k</shortName>
    </recommendedName>
    <alternativeName>
        <fullName evidence="1">eIF-3 p25</fullName>
    </alternativeName>
</protein>
<comment type="caution">
    <text evidence="3">The sequence shown here is derived from an EMBL/GenBank/DDBJ whole genome shotgun (WGS) entry which is preliminary data.</text>
</comment>
<accession>A0A9P6UP87</accession>
<dbReference type="GO" id="GO:0033290">
    <property type="term" value="C:eukaryotic 48S preinitiation complex"/>
    <property type="evidence" value="ECO:0007669"/>
    <property type="project" value="UniProtKB-UniRule"/>
</dbReference>
<dbReference type="InterPro" id="IPR016020">
    <property type="entry name" value="Transl_init_fac_sub12_N_euk"/>
</dbReference>
<dbReference type="HAMAP" id="MF_03010">
    <property type="entry name" value="eIF3k"/>
    <property type="match status" value="1"/>
</dbReference>
<dbReference type="AlphaFoldDB" id="A0A9P6UP87"/>
<dbReference type="InterPro" id="IPR036388">
    <property type="entry name" value="WH-like_DNA-bd_sf"/>
</dbReference>
<organism evidence="3 4">
    <name type="scientific">Linnemannia gamsii</name>
    <dbReference type="NCBI Taxonomy" id="64522"/>
    <lineage>
        <taxon>Eukaryota</taxon>
        <taxon>Fungi</taxon>
        <taxon>Fungi incertae sedis</taxon>
        <taxon>Mucoromycota</taxon>
        <taxon>Mortierellomycotina</taxon>
        <taxon>Mortierellomycetes</taxon>
        <taxon>Mortierellales</taxon>
        <taxon>Mortierellaceae</taxon>
        <taxon>Linnemannia</taxon>
    </lineage>
</organism>
<evidence type="ECO:0000313" key="4">
    <source>
        <dbReference type="Proteomes" id="UP000823405"/>
    </source>
</evidence>
<proteinExistence type="inferred from homology"/>
<dbReference type="GO" id="GO:0016282">
    <property type="term" value="C:eukaryotic 43S preinitiation complex"/>
    <property type="evidence" value="ECO:0007669"/>
    <property type="project" value="UniProtKB-UniRule"/>
</dbReference>
<feature type="domain" description="CSN8/PSMD8/EIF3K" evidence="2">
    <location>
        <begin position="54"/>
        <end position="192"/>
    </location>
</feature>
<dbReference type="EMBL" id="JAAAIN010000410">
    <property type="protein sequence ID" value="KAG0314912.1"/>
    <property type="molecule type" value="Genomic_DNA"/>
</dbReference>
<dbReference type="GO" id="GO:0006446">
    <property type="term" value="P:regulation of translational initiation"/>
    <property type="evidence" value="ECO:0007669"/>
    <property type="project" value="InterPro"/>
</dbReference>
<dbReference type="GO" id="GO:0005852">
    <property type="term" value="C:eukaryotic translation initiation factor 3 complex"/>
    <property type="evidence" value="ECO:0007669"/>
    <property type="project" value="UniProtKB-UniRule"/>
</dbReference>
<dbReference type="Proteomes" id="UP000823405">
    <property type="component" value="Unassembled WGS sequence"/>
</dbReference>
<evidence type="ECO:0000259" key="2">
    <source>
        <dbReference type="Pfam" id="PF10075"/>
    </source>
</evidence>
<keyword evidence="1" id="KW-0963">Cytoplasm</keyword>
<dbReference type="Pfam" id="PF10075">
    <property type="entry name" value="CSN8_PSD8_EIF3K"/>
    <property type="match status" value="1"/>
</dbReference>
<dbReference type="GO" id="GO:0043022">
    <property type="term" value="F:ribosome binding"/>
    <property type="evidence" value="ECO:0007669"/>
    <property type="project" value="InterPro"/>
</dbReference>
<comment type="subcellular location">
    <subcellularLocation>
        <location evidence="1">Cytoplasm</location>
    </subcellularLocation>
</comment>
<dbReference type="GO" id="GO:0003723">
    <property type="term" value="F:RNA binding"/>
    <property type="evidence" value="ECO:0007669"/>
    <property type="project" value="UniProtKB-UniRule"/>
</dbReference>
<comment type="function">
    <text evidence="1">Component of the eukaryotic translation initiation factor 3 (eIF-3) complex, which is involved in protein synthesis of a specialized repertoire of mRNAs and, together with other initiation factors, stimulates binding of mRNA and methionyl-tRNAi to the 40S ribosome. The eIF-3 complex specifically targets and initiates translation of a subset of mRNAs involved in cell proliferation.</text>
</comment>
<dbReference type="GO" id="GO:0003743">
    <property type="term" value="F:translation initiation factor activity"/>
    <property type="evidence" value="ECO:0007669"/>
    <property type="project" value="UniProtKB-UniRule"/>
</dbReference>
<keyword evidence="4" id="KW-1185">Reference proteome</keyword>
<dbReference type="InterPro" id="IPR036390">
    <property type="entry name" value="WH_DNA-bd_sf"/>
</dbReference>
<dbReference type="SUPFAM" id="SSF48371">
    <property type="entry name" value="ARM repeat"/>
    <property type="match status" value="1"/>
</dbReference>
<evidence type="ECO:0000313" key="3">
    <source>
        <dbReference type="EMBL" id="KAG0314912.1"/>
    </source>
</evidence>
<keyword evidence="1" id="KW-0396">Initiation factor</keyword>
<keyword evidence="1" id="KW-0648">Protein biosynthesis</keyword>
<dbReference type="PANTHER" id="PTHR13022">
    <property type="entry name" value="EUKARYOTIC TRANSLATION INITIATION FACTOR 3 SUBUNIT 11"/>
    <property type="match status" value="1"/>
</dbReference>
<dbReference type="GO" id="GO:0001732">
    <property type="term" value="P:formation of cytoplasmic translation initiation complex"/>
    <property type="evidence" value="ECO:0007669"/>
    <property type="project" value="UniProtKB-UniRule"/>
</dbReference>
<dbReference type="InterPro" id="IPR033464">
    <property type="entry name" value="CSN8_PSD8_EIF3K"/>
</dbReference>
<dbReference type="Gene3D" id="1.25.40.250">
    <property type="entry name" value="ARM repeat, domain 1"/>
    <property type="match status" value="1"/>
</dbReference>
<dbReference type="OrthoDB" id="337745at2759"/>
<comment type="similarity">
    <text evidence="1">Belongs to the eIF-3 subunit K family.</text>
</comment>